<feature type="signal peptide" evidence="1">
    <location>
        <begin position="1"/>
        <end position="19"/>
    </location>
</feature>
<organism evidence="2 3">
    <name type="scientific">Cellulomonas flavigena (strain ATCC 482 / DSM 20109 / BCRC 11376 / JCM 18109 / NBRC 3775 / NCIMB 8073 / NRS 134)</name>
    <dbReference type="NCBI Taxonomy" id="446466"/>
    <lineage>
        <taxon>Bacteria</taxon>
        <taxon>Bacillati</taxon>
        <taxon>Actinomycetota</taxon>
        <taxon>Actinomycetes</taxon>
        <taxon>Micrococcales</taxon>
        <taxon>Cellulomonadaceae</taxon>
        <taxon>Cellulomonas</taxon>
    </lineage>
</organism>
<dbReference type="KEGG" id="cfl:Cfla_2556"/>
<dbReference type="OrthoDB" id="4825010at2"/>
<dbReference type="PROSITE" id="PS51257">
    <property type="entry name" value="PROKAR_LIPOPROTEIN"/>
    <property type="match status" value="1"/>
</dbReference>
<keyword evidence="3" id="KW-1185">Reference proteome</keyword>
<evidence type="ECO:0000313" key="2">
    <source>
        <dbReference type="EMBL" id="ADG75444.1"/>
    </source>
</evidence>
<dbReference type="Proteomes" id="UP000000849">
    <property type="component" value="Chromosome"/>
</dbReference>
<sequence>MSSRRSHRALPALVALALAAGCSGGSTPEGWVEVADQGMRFDVPQDWVETGELNERWTRAWQDVEGDAAQVQLAAAPDVGFYDALAAQGVLMSSAQIGGLPGYSVVKNHDEEELGRSWRELTRLDFTYEPEDGVQYEGVLWTASLDRQHPAVALQVTGAELDPDVVAHLQESLEVVATDDQG</sequence>
<dbReference type="RefSeq" id="WP_013117777.1">
    <property type="nucleotide sequence ID" value="NC_014151.1"/>
</dbReference>
<protein>
    <recommendedName>
        <fullName evidence="4">Lipoprotein</fullName>
    </recommendedName>
</protein>
<reference evidence="2 3" key="1">
    <citation type="journal article" date="2010" name="Stand. Genomic Sci.">
        <title>Complete genome sequence of Cellulomonas flavigena type strain (134).</title>
        <authorList>
            <person name="Abt B."/>
            <person name="Foster B."/>
            <person name="Lapidus A."/>
            <person name="Clum A."/>
            <person name="Sun H."/>
            <person name="Pukall R."/>
            <person name="Lucas S."/>
            <person name="Glavina Del Rio T."/>
            <person name="Nolan M."/>
            <person name="Tice H."/>
            <person name="Cheng J.F."/>
            <person name="Pitluck S."/>
            <person name="Liolios K."/>
            <person name="Ivanova N."/>
            <person name="Mavromatis K."/>
            <person name="Ovchinnikova G."/>
            <person name="Pati A."/>
            <person name="Goodwin L."/>
            <person name="Chen A."/>
            <person name="Palaniappan K."/>
            <person name="Land M."/>
            <person name="Hauser L."/>
            <person name="Chang Y.J."/>
            <person name="Jeffries C.D."/>
            <person name="Rohde M."/>
            <person name="Goker M."/>
            <person name="Woyke T."/>
            <person name="Bristow J."/>
            <person name="Eisen J.A."/>
            <person name="Markowitz V."/>
            <person name="Hugenholtz P."/>
            <person name="Kyrpides N.C."/>
            <person name="Klenk H.P."/>
        </authorList>
    </citation>
    <scope>NUCLEOTIDE SEQUENCE [LARGE SCALE GENOMIC DNA]</scope>
    <source>
        <strain evidence="3">ATCC 482 / DSM 20109 / BCRC 11376 / JCM 18109 / NBRC 3775 / NCIMB 8073 / NRS 134</strain>
    </source>
</reference>
<evidence type="ECO:0008006" key="4">
    <source>
        <dbReference type="Google" id="ProtNLM"/>
    </source>
</evidence>
<dbReference type="STRING" id="446466.Cfla_2556"/>
<evidence type="ECO:0000256" key="1">
    <source>
        <dbReference type="SAM" id="SignalP"/>
    </source>
</evidence>
<gene>
    <name evidence="2" type="ordered locus">Cfla_2556</name>
</gene>
<proteinExistence type="predicted"/>
<accession>D5UI99</accession>
<dbReference type="HOGENOM" id="CLU_1479541_0_0_11"/>
<feature type="chain" id="PRO_5038651159" description="Lipoprotein" evidence="1">
    <location>
        <begin position="20"/>
        <end position="182"/>
    </location>
</feature>
<evidence type="ECO:0000313" key="3">
    <source>
        <dbReference type="Proteomes" id="UP000000849"/>
    </source>
</evidence>
<dbReference type="EMBL" id="CP001964">
    <property type="protein sequence ID" value="ADG75444.1"/>
    <property type="molecule type" value="Genomic_DNA"/>
</dbReference>
<name>D5UI99_CELFN</name>
<dbReference type="AlphaFoldDB" id="D5UI99"/>
<keyword evidence="1" id="KW-0732">Signal</keyword>